<comment type="caution">
    <text evidence="1">The sequence shown here is derived from an EMBL/GenBank/DDBJ whole genome shotgun (WGS) entry which is preliminary data.</text>
</comment>
<reference evidence="1 2" key="1">
    <citation type="submission" date="2024-05" db="EMBL/GenBank/DDBJ databases">
        <title>Genetic variation in Jamaican populations of the coffee berry borer (Hypothenemus hampei).</title>
        <authorList>
            <person name="Errbii M."/>
            <person name="Myrie A."/>
        </authorList>
    </citation>
    <scope>NUCLEOTIDE SEQUENCE [LARGE SCALE GENOMIC DNA]</scope>
    <source>
        <strain evidence="1">JA-Hopewell-2020-01-JO</strain>
        <tissue evidence="1">Whole body</tissue>
    </source>
</reference>
<organism evidence="1 2">
    <name type="scientific">Hypothenemus hampei</name>
    <name type="common">Coffee berry borer</name>
    <dbReference type="NCBI Taxonomy" id="57062"/>
    <lineage>
        <taxon>Eukaryota</taxon>
        <taxon>Metazoa</taxon>
        <taxon>Ecdysozoa</taxon>
        <taxon>Arthropoda</taxon>
        <taxon>Hexapoda</taxon>
        <taxon>Insecta</taxon>
        <taxon>Pterygota</taxon>
        <taxon>Neoptera</taxon>
        <taxon>Endopterygota</taxon>
        <taxon>Coleoptera</taxon>
        <taxon>Polyphaga</taxon>
        <taxon>Cucujiformia</taxon>
        <taxon>Curculionidae</taxon>
        <taxon>Scolytinae</taxon>
        <taxon>Hypothenemus</taxon>
    </lineage>
</organism>
<evidence type="ECO:0000313" key="2">
    <source>
        <dbReference type="Proteomes" id="UP001566132"/>
    </source>
</evidence>
<keyword evidence="2" id="KW-1185">Reference proteome</keyword>
<gene>
    <name evidence="1" type="ORF">ABEB36_015661</name>
</gene>
<evidence type="ECO:0000313" key="1">
    <source>
        <dbReference type="EMBL" id="KAL1487684.1"/>
    </source>
</evidence>
<dbReference type="AlphaFoldDB" id="A0ABD1E1R2"/>
<name>A0ABD1E1R2_HYPHA</name>
<sequence>MTVMIEGIIAVGAIVKQVLFCTASSKFLYENNEGNLSLPKVVHKLKVLFINGTVAELPTDWFKIDVPSVSSDLYILCIAELCEERLMTGSVYFKKARGVYVYSNMNSKWNAAFTSISRSSPPTNTEQVAKRRIVPDKVYNIGNTIEIIVNTSTQPRQEVTLKCRQHKPIRFIIKEFTKFTDFVFKFMIDDNNDEEDFVYGFIDCEVPKWFDFVIGKYIFLSCWHDGNSYGLAIQDTNNNNDYVTWNKNEIALFKTHKYKLYDFLK</sequence>
<dbReference type="EMBL" id="JBDJPC010000021">
    <property type="protein sequence ID" value="KAL1487684.1"/>
    <property type="molecule type" value="Genomic_DNA"/>
</dbReference>
<dbReference type="Proteomes" id="UP001566132">
    <property type="component" value="Unassembled WGS sequence"/>
</dbReference>
<protein>
    <submittedName>
        <fullName evidence="1">Uncharacterized protein</fullName>
    </submittedName>
</protein>
<proteinExistence type="predicted"/>
<accession>A0ABD1E1R2</accession>